<dbReference type="RefSeq" id="WP_311691775.1">
    <property type="nucleotide sequence ID" value="NZ_JAVRHL010000003.1"/>
</dbReference>
<gene>
    <name evidence="5" type="ORF">RM543_11595</name>
</gene>
<evidence type="ECO:0000259" key="4">
    <source>
        <dbReference type="PROSITE" id="PS50893"/>
    </source>
</evidence>
<dbReference type="PROSITE" id="PS50893">
    <property type="entry name" value="ABC_TRANSPORTER_2"/>
    <property type="match status" value="1"/>
</dbReference>
<comment type="caution">
    <text evidence="5">The sequence shown here is derived from an EMBL/GenBank/DDBJ whole genome shotgun (WGS) entry which is preliminary data.</text>
</comment>
<dbReference type="Pfam" id="PF00005">
    <property type="entry name" value="ABC_tran"/>
    <property type="match status" value="1"/>
</dbReference>
<dbReference type="Pfam" id="PF12399">
    <property type="entry name" value="BCA_ABC_TP_C"/>
    <property type="match status" value="1"/>
</dbReference>
<sequence length="257" mass="27362">MSTLLEIGGLTKRFGGLTALSDVSFSVAGDAITGLIGPNGAGKTTCFNLITGTFPATSGTIRFRDQDISGLPPHRIVEHGLARTFQAATTFPKVSVRENILRGALLRHPLGLGAMLFGGAAARRAEQEARGRVEHVMEALDLTDHADRAAGTLAYGHQKRLGVAIGLATQPGLLLLDEPAAGLNPDEVDRFASMLREIRASFGVSVLIVEHHMRLIMRVCDHLVVLDHGEKIAEGAPAEVRDDPKVIEAYLGADHAQ</sequence>
<evidence type="ECO:0000313" key="5">
    <source>
        <dbReference type="EMBL" id="MDT0683332.1"/>
    </source>
</evidence>
<dbReference type="InterPro" id="IPR003593">
    <property type="entry name" value="AAA+_ATPase"/>
</dbReference>
<dbReference type="SUPFAM" id="SSF52540">
    <property type="entry name" value="P-loop containing nucleoside triphosphate hydrolases"/>
    <property type="match status" value="1"/>
</dbReference>
<dbReference type="Proteomes" id="UP001265259">
    <property type="component" value="Unassembled WGS sequence"/>
</dbReference>
<proteinExistence type="predicted"/>
<accession>A0ABU3DHX8</accession>
<evidence type="ECO:0000256" key="1">
    <source>
        <dbReference type="ARBA" id="ARBA00022448"/>
    </source>
</evidence>
<dbReference type="PANTHER" id="PTHR45772:SF7">
    <property type="entry name" value="AMINO ACID ABC TRANSPORTER ATP-BINDING PROTEIN"/>
    <property type="match status" value="1"/>
</dbReference>
<protein>
    <submittedName>
        <fullName evidence="5">ABC transporter ATP-binding protein</fullName>
    </submittedName>
</protein>
<keyword evidence="1" id="KW-0813">Transport</keyword>
<dbReference type="InterPro" id="IPR051120">
    <property type="entry name" value="ABC_AA/LPS_Transport"/>
</dbReference>
<evidence type="ECO:0000256" key="2">
    <source>
        <dbReference type="ARBA" id="ARBA00022741"/>
    </source>
</evidence>
<evidence type="ECO:0000313" key="6">
    <source>
        <dbReference type="Proteomes" id="UP001265259"/>
    </source>
</evidence>
<dbReference type="EMBL" id="JAVRHL010000003">
    <property type="protein sequence ID" value="MDT0683332.1"/>
    <property type="molecule type" value="Genomic_DNA"/>
</dbReference>
<dbReference type="GO" id="GO:0005524">
    <property type="term" value="F:ATP binding"/>
    <property type="evidence" value="ECO:0007669"/>
    <property type="project" value="UniProtKB-KW"/>
</dbReference>
<dbReference type="InterPro" id="IPR003439">
    <property type="entry name" value="ABC_transporter-like_ATP-bd"/>
</dbReference>
<dbReference type="SMART" id="SM00382">
    <property type="entry name" value="AAA"/>
    <property type="match status" value="1"/>
</dbReference>
<dbReference type="InterPro" id="IPR027417">
    <property type="entry name" value="P-loop_NTPase"/>
</dbReference>
<dbReference type="Gene3D" id="3.40.50.300">
    <property type="entry name" value="P-loop containing nucleotide triphosphate hydrolases"/>
    <property type="match status" value="1"/>
</dbReference>
<dbReference type="InterPro" id="IPR032823">
    <property type="entry name" value="BCA_ABC_TP_C"/>
</dbReference>
<name>A0ABU3DHX8_9RHOB</name>
<dbReference type="CDD" id="cd03219">
    <property type="entry name" value="ABC_Mj1267_LivG_branched"/>
    <property type="match status" value="1"/>
</dbReference>
<keyword evidence="2" id="KW-0547">Nucleotide-binding</keyword>
<evidence type="ECO:0000256" key="3">
    <source>
        <dbReference type="ARBA" id="ARBA00022840"/>
    </source>
</evidence>
<feature type="domain" description="ABC transporter" evidence="4">
    <location>
        <begin position="5"/>
        <end position="253"/>
    </location>
</feature>
<reference evidence="5 6" key="1">
    <citation type="submission" date="2023-09" db="EMBL/GenBank/DDBJ databases">
        <authorList>
            <person name="Rey-Velasco X."/>
        </authorList>
    </citation>
    <scope>NUCLEOTIDE SEQUENCE [LARGE SCALE GENOMIC DNA]</scope>
    <source>
        <strain evidence="5 6">F158</strain>
    </source>
</reference>
<keyword evidence="3 5" id="KW-0067">ATP-binding</keyword>
<organism evidence="5 6">
    <name type="scientific">Tropicimonas omnivorans</name>
    <dbReference type="NCBI Taxonomy" id="3075590"/>
    <lineage>
        <taxon>Bacteria</taxon>
        <taxon>Pseudomonadati</taxon>
        <taxon>Pseudomonadota</taxon>
        <taxon>Alphaproteobacteria</taxon>
        <taxon>Rhodobacterales</taxon>
        <taxon>Roseobacteraceae</taxon>
        <taxon>Tropicimonas</taxon>
    </lineage>
</organism>
<dbReference type="PANTHER" id="PTHR45772">
    <property type="entry name" value="CONSERVED COMPONENT OF ABC TRANSPORTER FOR NATURAL AMINO ACIDS-RELATED"/>
    <property type="match status" value="1"/>
</dbReference>
<keyword evidence="6" id="KW-1185">Reference proteome</keyword>